<gene>
    <name evidence="1" type="ordered locus">TKWG_04790</name>
</gene>
<proteinExistence type="predicted"/>
<dbReference type="AlphaFoldDB" id="I3U8Z1"/>
<sequence>MTGTVIAWVDGHQAWLLFATVHFQKNAGAIEKTVGLIQMGAAHRQIPGVYPIIEREAAGAGRYLPSVIIQFFDGQHRSACLCRQAVNMPGKIPYQIAAWNPCRQRHNLAATIGVADGDLDIKIMSGGVGGCDLIGNGRHTDSVKFGGEVSNYSKNRRFVIF</sequence>
<reference evidence="1 2" key="1">
    <citation type="journal article" date="2011" name="J. Bacteriol.">
        <title>Whole-genome shotgun sequencing of the sulfur-oxidizing chemoautotroph Tetrathiobacter kashmirensis.</title>
        <authorList>
            <person name="Ghosh W."/>
            <person name="George A."/>
            <person name="Agarwal A."/>
            <person name="Raj P."/>
            <person name="Alam M."/>
            <person name="Pyne P."/>
            <person name="Das Gupta S.K."/>
        </authorList>
    </citation>
    <scope>NUCLEOTIDE SEQUENCE [LARGE SCALE GENOMIC DNA]</scope>
    <source>
        <strain evidence="1 2">WT001</strain>
    </source>
</reference>
<evidence type="ECO:0000313" key="1">
    <source>
        <dbReference type="EMBL" id="AFK61479.1"/>
    </source>
</evidence>
<evidence type="ECO:0000313" key="2">
    <source>
        <dbReference type="Proteomes" id="UP000005267"/>
    </source>
</evidence>
<dbReference type="KEGG" id="aka:TKWG_04790"/>
<dbReference type="EMBL" id="CP003555">
    <property type="protein sequence ID" value="AFK61479.1"/>
    <property type="molecule type" value="Genomic_DNA"/>
</dbReference>
<keyword evidence="2" id="KW-1185">Reference proteome</keyword>
<accession>I3U8Z1</accession>
<dbReference type="HOGENOM" id="CLU_1640203_0_0_4"/>
<organism evidence="1 2">
    <name type="scientific">Advenella kashmirensis (strain DSM 17095 / LMG 22695 / WT001)</name>
    <name type="common">Tetrathiobacter kashmirensis</name>
    <dbReference type="NCBI Taxonomy" id="1036672"/>
    <lineage>
        <taxon>Bacteria</taxon>
        <taxon>Pseudomonadati</taxon>
        <taxon>Pseudomonadota</taxon>
        <taxon>Betaproteobacteria</taxon>
        <taxon>Burkholderiales</taxon>
        <taxon>Alcaligenaceae</taxon>
    </lineage>
</organism>
<name>I3U8Z1_ADVKW</name>
<reference evidence="2" key="2">
    <citation type="journal article" date="2013" name="PLoS ONE">
        <title>Genome implosion elicits host-confinement in Alcaligenaceae: evidence from the comparative genomics of Tetrathiobacter kashmirensis, a pathogen in the making.</title>
        <authorList>
            <person name="Ghosh W."/>
            <person name="Alam M."/>
            <person name="Roy C."/>
            <person name="Pyne P."/>
            <person name="George A."/>
            <person name="Chakraborty R."/>
            <person name="Majumder S."/>
            <person name="Agarwal A."/>
            <person name="Chakraborty S."/>
            <person name="Majumdar S."/>
            <person name="Gupta S.K."/>
        </authorList>
    </citation>
    <scope>NUCLEOTIDE SEQUENCE [LARGE SCALE GENOMIC DNA]</scope>
    <source>
        <strain evidence="2">WT001</strain>
    </source>
</reference>
<dbReference type="STRING" id="1036672.TKWG_04790"/>
<dbReference type="Proteomes" id="UP000005267">
    <property type="component" value="Chromosome"/>
</dbReference>
<protein>
    <submittedName>
        <fullName evidence="1">Uncharacterized protein</fullName>
    </submittedName>
</protein>